<dbReference type="Pfam" id="PF02464">
    <property type="entry name" value="CinA"/>
    <property type="match status" value="1"/>
</dbReference>
<evidence type="ECO:0000259" key="1">
    <source>
        <dbReference type="Pfam" id="PF02464"/>
    </source>
</evidence>
<organism evidence="2 3">
    <name type="scientific">Limoniibacter endophyticus</name>
    <dbReference type="NCBI Taxonomy" id="1565040"/>
    <lineage>
        <taxon>Bacteria</taxon>
        <taxon>Pseudomonadati</taxon>
        <taxon>Pseudomonadota</taxon>
        <taxon>Alphaproteobacteria</taxon>
        <taxon>Hyphomicrobiales</taxon>
        <taxon>Bartonellaceae</taxon>
        <taxon>Limoniibacter</taxon>
    </lineage>
</organism>
<dbReference type="NCBIfam" id="TIGR00199">
    <property type="entry name" value="PncC_domain"/>
    <property type="match status" value="1"/>
</dbReference>
<keyword evidence="3" id="KW-1185">Reference proteome</keyword>
<evidence type="ECO:0000313" key="2">
    <source>
        <dbReference type="EMBL" id="GHC62962.1"/>
    </source>
</evidence>
<accession>A0A8J3GGY1</accession>
<dbReference type="RefSeq" id="WP_189487400.1">
    <property type="nucleotide sequence ID" value="NZ_BMZO01000001.1"/>
</dbReference>
<comment type="caution">
    <text evidence="2">The sequence shown here is derived from an EMBL/GenBank/DDBJ whole genome shotgun (WGS) entry which is preliminary data.</text>
</comment>
<protein>
    <submittedName>
        <fullName evidence="2">Competence damage-inducible protein A</fullName>
    </submittedName>
</protein>
<dbReference type="AlphaFoldDB" id="A0A8J3GGY1"/>
<dbReference type="Proteomes" id="UP000641137">
    <property type="component" value="Unassembled WGS sequence"/>
</dbReference>
<reference evidence="2" key="1">
    <citation type="journal article" date="2014" name="Int. J. Syst. Evol. Microbiol.">
        <title>Complete genome sequence of Corynebacterium casei LMG S-19264T (=DSM 44701T), isolated from a smear-ripened cheese.</title>
        <authorList>
            <consortium name="US DOE Joint Genome Institute (JGI-PGF)"/>
            <person name="Walter F."/>
            <person name="Albersmeier A."/>
            <person name="Kalinowski J."/>
            <person name="Ruckert C."/>
        </authorList>
    </citation>
    <scope>NUCLEOTIDE SEQUENCE</scope>
    <source>
        <strain evidence="2">KCTC 42097</strain>
    </source>
</reference>
<dbReference type="EMBL" id="BMZO01000001">
    <property type="protein sequence ID" value="GHC62962.1"/>
    <property type="molecule type" value="Genomic_DNA"/>
</dbReference>
<feature type="domain" description="CinA C-terminal" evidence="1">
    <location>
        <begin position="8"/>
        <end position="156"/>
    </location>
</feature>
<reference evidence="2" key="2">
    <citation type="submission" date="2020-09" db="EMBL/GenBank/DDBJ databases">
        <authorList>
            <person name="Sun Q."/>
            <person name="Kim S."/>
        </authorList>
    </citation>
    <scope>NUCLEOTIDE SEQUENCE</scope>
    <source>
        <strain evidence="2">KCTC 42097</strain>
    </source>
</reference>
<dbReference type="Gene3D" id="3.90.950.20">
    <property type="entry name" value="CinA-like"/>
    <property type="match status" value="1"/>
</dbReference>
<dbReference type="InterPro" id="IPR036653">
    <property type="entry name" value="CinA-like_C"/>
</dbReference>
<dbReference type="SUPFAM" id="SSF142433">
    <property type="entry name" value="CinA-like"/>
    <property type="match status" value="1"/>
</dbReference>
<dbReference type="InterPro" id="IPR008136">
    <property type="entry name" value="CinA_C"/>
</dbReference>
<name>A0A8J3GGY1_9HYPH</name>
<proteinExistence type="predicted"/>
<sequence>MNPALRDLATGFLSACRDNALLVATAESCTGGLIIATLTEIPGSSPMVDRGFITYSNQAKMEMLGVANATLDEFGAVSEQTAREMAEGALAAAGAGIALSVTGIAGPDGGSETKPVGMVCFGVAISGGATIVQTRHFGDIGRANVRNETVKTALSLGLTALSE</sequence>
<gene>
    <name evidence="2" type="ORF">GCM10010136_04350</name>
</gene>
<evidence type="ECO:0000313" key="3">
    <source>
        <dbReference type="Proteomes" id="UP000641137"/>
    </source>
</evidence>